<evidence type="ECO:0000256" key="4">
    <source>
        <dbReference type="ARBA" id="ARBA00022777"/>
    </source>
</evidence>
<dbReference type="GO" id="GO:0004674">
    <property type="term" value="F:protein serine/threonine kinase activity"/>
    <property type="evidence" value="ECO:0007669"/>
    <property type="project" value="UniProtKB-KW"/>
</dbReference>
<keyword evidence="2" id="KW-0808">Transferase</keyword>
<dbReference type="PANTHER" id="PTHR45646:SF11">
    <property type="entry name" value="SERINE_THREONINE-PROTEIN KINASE DOA"/>
    <property type="match status" value="1"/>
</dbReference>
<dbReference type="PROSITE" id="PS00108">
    <property type="entry name" value="PROTEIN_KINASE_ST"/>
    <property type="match status" value="1"/>
</dbReference>
<name>A0AAD4N6S5_9BILA</name>
<dbReference type="InterPro" id="IPR000719">
    <property type="entry name" value="Prot_kinase_dom"/>
</dbReference>
<gene>
    <name evidence="10" type="ORF">DdX_05815</name>
</gene>
<feature type="region of interest" description="Disordered" evidence="8">
    <location>
        <begin position="163"/>
        <end position="242"/>
    </location>
</feature>
<organism evidence="10 11">
    <name type="scientific">Ditylenchus destructor</name>
    <dbReference type="NCBI Taxonomy" id="166010"/>
    <lineage>
        <taxon>Eukaryota</taxon>
        <taxon>Metazoa</taxon>
        <taxon>Ecdysozoa</taxon>
        <taxon>Nematoda</taxon>
        <taxon>Chromadorea</taxon>
        <taxon>Rhabditida</taxon>
        <taxon>Tylenchina</taxon>
        <taxon>Tylenchomorpha</taxon>
        <taxon>Sphaerularioidea</taxon>
        <taxon>Anguinidae</taxon>
        <taxon>Anguininae</taxon>
        <taxon>Ditylenchus</taxon>
    </lineage>
</organism>
<feature type="compositionally biased region" description="Polar residues" evidence="8">
    <location>
        <begin position="933"/>
        <end position="961"/>
    </location>
</feature>
<evidence type="ECO:0000313" key="10">
    <source>
        <dbReference type="EMBL" id="KAI1720423.1"/>
    </source>
</evidence>
<dbReference type="AlphaFoldDB" id="A0AAD4N6S5"/>
<evidence type="ECO:0000259" key="9">
    <source>
        <dbReference type="PROSITE" id="PS50011"/>
    </source>
</evidence>
<evidence type="ECO:0000313" key="11">
    <source>
        <dbReference type="Proteomes" id="UP001201812"/>
    </source>
</evidence>
<proteinExistence type="inferred from homology"/>
<dbReference type="CDD" id="cd14134">
    <property type="entry name" value="PKc_CLK"/>
    <property type="match status" value="1"/>
</dbReference>
<dbReference type="GO" id="GO:0005634">
    <property type="term" value="C:nucleus"/>
    <property type="evidence" value="ECO:0007669"/>
    <property type="project" value="TreeGrafter"/>
</dbReference>
<feature type="region of interest" description="Disordered" evidence="8">
    <location>
        <begin position="353"/>
        <end position="374"/>
    </location>
</feature>
<dbReference type="InterPro" id="IPR051175">
    <property type="entry name" value="CLK_kinases"/>
</dbReference>
<feature type="domain" description="Protein kinase" evidence="9">
    <location>
        <begin position="598"/>
        <end position="916"/>
    </location>
</feature>
<evidence type="ECO:0000256" key="3">
    <source>
        <dbReference type="ARBA" id="ARBA00022741"/>
    </source>
</evidence>
<feature type="compositionally biased region" description="Basic and acidic residues" evidence="8">
    <location>
        <begin position="35"/>
        <end position="46"/>
    </location>
</feature>
<accession>A0AAD4N6S5</accession>
<feature type="compositionally biased region" description="Polar residues" evidence="8">
    <location>
        <begin position="995"/>
        <end position="1011"/>
    </location>
</feature>
<feature type="compositionally biased region" description="Low complexity" evidence="8">
    <location>
        <begin position="68"/>
        <end position="81"/>
    </location>
</feature>
<evidence type="ECO:0000256" key="8">
    <source>
        <dbReference type="SAM" id="MobiDB-lite"/>
    </source>
</evidence>
<keyword evidence="4 10" id="KW-0418">Kinase</keyword>
<dbReference type="GO" id="GO:0043484">
    <property type="term" value="P:regulation of RNA splicing"/>
    <property type="evidence" value="ECO:0007669"/>
    <property type="project" value="TreeGrafter"/>
</dbReference>
<keyword evidence="11" id="KW-1185">Reference proteome</keyword>
<dbReference type="Pfam" id="PF00069">
    <property type="entry name" value="Pkinase"/>
    <property type="match status" value="1"/>
</dbReference>
<feature type="region of interest" description="Disordered" evidence="8">
    <location>
        <begin position="35"/>
        <end position="125"/>
    </location>
</feature>
<keyword evidence="3 7" id="KW-0547">Nucleotide-binding</keyword>
<dbReference type="PROSITE" id="PS50011">
    <property type="entry name" value="PROTEIN_KINASE_DOM"/>
    <property type="match status" value="1"/>
</dbReference>
<keyword evidence="5 7" id="KW-0067">ATP-binding</keyword>
<dbReference type="InterPro" id="IPR008271">
    <property type="entry name" value="Ser/Thr_kinase_AS"/>
</dbReference>
<dbReference type="PANTHER" id="PTHR45646">
    <property type="entry name" value="SERINE/THREONINE-PROTEIN KINASE DOA-RELATED"/>
    <property type="match status" value="1"/>
</dbReference>
<evidence type="ECO:0000256" key="2">
    <source>
        <dbReference type="ARBA" id="ARBA00022679"/>
    </source>
</evidence>
<evidence type="ECO:0000256" key="6">
    <source>
        <dbReference type="ARBA" id="ARBA00037966"/>
    </source>
</evidence>
<sequence>MVANMRRCISDPMIYKSFDQWSVLCVPPLIQTSQIDDKSGAEDPLTKNKKKSSDFLGSPRTTNKLGGPASAISTPAASPLANSRQSGPKQVPGSPRTITTRRLGALGKTTPLGGVNDVSGKENEESLNNAKNIAKKEGPKIPGITSSPVSAMVRRFNLKKTVAPSVDASLPSTSASGPTGINQLPPRSPNLAARKQIGAGQNLQEDKKKVDQKSVDTVRQKNEGPGASPRKALQGSAARRQKVEDLAQIKKELREAKIPPIGLGKKSSAKKSQQLQIEAMNDVQAKNTVNAVTAAFASDQFSISAIKGTNEGSESQKDAKELQNDEHQKHVTGAAPNTAAKPPASPLTARRLAGGAQRTQFGGQQTQQQAQGQMSPSLRLRANKLTNVAPTTAIPGLGASGKTDVLRRPQEIQAECSTAQEKPLVPTNEKIADLKAAIQEEDNHIENSPSVGVPILNLSRQQRHLPHQSTTTTGSQLPQRPLCNRAMNPNTANLFATLQLPPSVSAKVDRIIATGGVGVGKNKLLTSDYNAQQATNHNHGGSSKNYATNHNHHHSALAGSANAVISPVGSVVSSKVPIQDDRDGHLIYSPGDVIDNRYEIVKTLGEGTFGKVVEVKDLKRGNGRLALKIIKNVSKYREAARLEINVLNKLKERDPDGKHLVIQLIEHFDYHGHMCLVFELLGLSVFDFMKNNNYHPYPMDQARYIAYQLCYAVKFMHDNRLTHTDLKPENILFVNSSYRTTANDGEGKRKKPVKTVEDATVRLIDLGSATFDHEHHSTIVSTRHYRAPEVILELGWTQPCDVWSIGCIMFELYMGITLFQTHDNREHLAMMERILGGIPYRMGRRTKTKYFYHGRLDWNEKTSAGQYVRDNCKPLLRYIQSNDEEHRELFDLIQRMLEYEPTQRIALADALDHPYFKRLPAELRMDHRNNAQATYSRGNGTSNSNHAHAPSDQPQPSTSGLNDVRAEEKGGIAVHLVSNSESVVTADHTVSLTMTSSTKQENDTQPSNNATCGGVDGGCDSHKEENMKSKDER</sequence>
<dbReference type="InterPro" id="IPR017441">
    <property type="entry name" value="Protein_kinase_ATP_BS"/>
</dbReference>
<dbReference type="GO" id="GO:0005524">
    <property type="term" value="F:ATP binding"/>
    <property type="evidence" value="ECO:0007669"/>
    <property type="project" value="UniProtKB-UniRule"/>
</dbReference>
<dbReference type="Proteomes" id="UP001201812">
    <property type="component" value="Unassembled WGS sequence"/>
</dbReference>
<feature type="compositionally biased region" description="Polar residues" evidence="8">
    <location>
        <begin position="170"/>
        <end position="182"/>
    </location>
</feature>
<feature type="compositionally biased region" description="Low complexity" evidence="8">
    <location>
        <begin position="353"/>
        <end position="373"/>
    </location>
</feature>
<comment type="similarity">
    <text evidence="6">Belongs to the protein kinase superfamily. CMGC Ser/Thr protein kinase family. Lammer subfamily.</text>
</comment>
<dbReference type="SUPFAM" id="SSF56112">
    <property type="entry name" value="Protein kinase-like (PK-like)"/>
    <property type="match status" value="1"/>
</dbReference>
<dbReference type="Gene3D" id="1.10.510.10">
    <property type="entry name" value="Transferase(Phosphotransferase) domain 1"/>
    <property type="match status" value="1"/>
</dbReference>
<evidence type="ECO:0000256" key="7">
    <source>
        <dbReference type="PROSITE-ProRule" id="PRU10141"/>
    </source>
</evidence>
<dbReference type="PROSITE" id="PS00107">
    <property type="entry name" value="PROTEIN_KINASE_ATP"/>
    <property type="match status" value="1"/>
</dbReference>
<keyword evidence="1" id="KW-0723">Serine/threonine-protein kinase</keyword>
<dbReference type="InterPro" id="IPR011009">
    <property type="entry name" value="Kinase-like_dom_sf"/>
</dbReference>
<evidence type="ECO:0000256" key="5">
    <source>
        <dbReference type="ARBA" id="ARBA00022840"/>
    </source>
</evidence>
<dbReference type="EMBL" id="JAKKPZ010000006">
    <property type="protein sequence ID" value="KAI1720423.1"/>
    <property type="molecule type" value="Genomic_DNA"/>
</dbReference>
<evidence type="ECO:0000256" key="1">
    <source>
        <dbReference type="ARBA" id="ARBA00022527"/>
    </source>
</evidence>
<protein>
    <submittedName>
        <fullName evidence="10">Protein kinase domain-containing protein</fullName>
    </submittedName>
</protein>
<feature type="binding site" evidence="7">
    <location>
        <position position="628"/>
    </location>
    <ligand>
        <name>ATP</name>
        <dbReference type="ChEBI" id="CHEBI:30616"/>
    </ligand>
</feature>
<dbReference type="Gene3D" id="3.30.200.20">
    <property type="entry name" value="Phosphorylase Kinase, domain 1"/>
    <property type="match status" value="1"/>
</dbReference>
<feature type="compositionally biased region" description="Basic and acidic residues" evidence="8">
    <location>
        <begin position="204"/>
        <end position="222"/>
    </location>
</feature>
<feature type="region of interest" description="Disordered" evidence="8">
    <location>
        <begin position="933"/>
        <end position="963"/>
    </location>
</feature>
<feature type="region of interest" description="Disordered" evidence="8">
    <location>
        <begin position="995"/>
        <end position="1033"/>
    </location>
</feature>
<reference evidence="10" key="1">
    <citation type="submission" date="2022-01" db="EMBL/GenBank/DDBJ databases">
        <title>Genome Sequence Resource for Two Populations of Ditylenchus destructor, the Migratory Endoparasitic Phytonematode.</title>
        <authorList>
            <person name="Zhang H."/>
            <person name="Lin R."/>
            <person name="Xie B."/>
        </authorList>
    </citation>
    <scope>NUCLEOTIDE SEQUENCE</scope>
    <source>
        <strain evidence="10">BazhouSP</strain>
    </source>
</reference>
<feature type="compositionally biased region" description="Basic and acidic residues" evidence="8">
    <location>
        <begin position="1019"/>
        <end position="1033"/>
    </location>
</feature>
<dbReference type="SMART" id="SM00220">
    <property type="entry name" value="S_TKc"/>
    <property type="match status" value="1"/>
</dbReference>
<comment type="caution">
    <text evidence="10">The sequence shown here is derived from an EMBL/GenBank/DDBJ whole genome shotgun (WGS) entry which is preliminary data.</text>
</comment>